<reference evidence="6 7" key="1">
    <citation type="submission" date="2019-07" db="EMBL/GenBank/DDBJ databases">
        <authorList>
            <person name="Zhao L.H."/>
        </authorList>
    </citation>
    <scope>NUCLEOTIDE SEQUENCE [LARGE SCALE GENOMIC DNA]</scope>
    <source>
        <strain evidence="6 7">Co35</strain>
    </source>
</reference>
<dbReference type="GO" id="GO:0005524">
    <property type="term" value="F:ATP binding"/>
    <property type="evidence" value="ECO:0007669"/>
    <property type="project" value="UniProtKB-KW"/>
</dbReference>
<dbReference type="AlphaFoldDB" id="A0A554SGH0"/>
<dbReference type="InterPro" id="IPR027417">
    <property type="entry name" value="P-loop_NTPase"/>
</dbReference>
<dbReference type="Pfam" id="PF01078">
    <property type="entry name" value="Mg_chelatase"/>
    <property type="match status" value="1"/>
</dbReference>
<dbReference type="OrthoDB" id="9813147at2"/>
<dbReference type="PROSITE" id="PS50051">
    <property type="entry name" value="MCM_2"/>
    <property type="match status" value="1"/>
</dbReference>
<dbReference type="SUPFAM" id="SSF54211">
    <property type="entry name" value="Ribosomal protein S5 domain 2-like"/>
    <property type="match status" value="1"/>
</dbReference>
<evidence type="ECO:0000256" key="3">
    <source>
        <dbReference type="ARBA" id="ARBA00022840"/>
    </source>
</evidence>
<feature type="region of interest" description="Disordered" evidence="4">
    <location>
        <begin position="169"/>
        <end position="191"/>
    </location>
</feature>
<dbReference type="InterPro" id="IPR045006">
    <property type="entry name" value="CHLI-like"/>
</dbReference>
<protein>
    <submittedName>
        <fullName evidence="6">YifB family Mg chelatase-like AAA ATPase</fullName>
    </submittedName>
</protein>
<evidence type="ECO:0000313" key="6">
    <source>
        <dbReference type="EMBL" id="TSD65442.1"/>
    </source>
</evidence>
<dbReference type="Pfam" id="PF13335">
    <property type="entry name" value="Mg_chelatase_C"/>
    <property type="match status" value="1"/>
</dbReference>
<keyword evidence="3" id="KW-0067">ATP-binding</keyword>
<dbReference type="NCBIfam" id="TIGR00368">
    <property type="entry name" value="YifB family Mg chelatase-like AAA ATPase"/>
    <property type="match status" value="1"/>
</dbReference>
<dbReference type="InterPro" id="IPR000523">
    <property type="entry name" value="Mg_chelatse_chII-like_cat_dom"/>
</dbReference>
<dbReference type="PANTHER" id="PTHR32039">
    <property type="entry name" value="MAGNESIUM-CHELATASE SUBUNIT CHLI"/>
    <property type="match status" value="1"/>
</dbReference>
<sequence length="526" mass="55253">MAGATRSVALDGLRGRPIEVEVDVSSGMPGTVIVGLGDATVSEARDRVRSAVVNSGTGWPEHRVTINLAPSSLPKNGSHYDLAIAVAVFMAKRLVPAEGCADTVFLGELALDGRVRAIRGVLPAVLAAAEAGVERVVVPEANAAEAGLVPGVEVLGVRSLRHVIAVLTGEQPPADDPPVEPLETTQEAGWSSRRVDQLDLADVAGQDDARLATVIAAAGGHHVAMTGPPGIGKTMLAQRLPALLPDLDLAASLDVSAVHSVAGVLPADAPLLSRPPFIDPHHSASAAAIVGGGSRQIRPGAMSLAHRGILFLDEAPEFAINVIDALRQPLESGTVVVSRAAQTAVFPARFQLVLAANPCPCGYSGSVVERCECTPVQRRRYGDKISGPVRDRIDLHRVLRAPTRPELAESLACRRTSARWAEDVGSARDRQRLRLEPYGARLNSEVSGVVIRKELPPTTPARAVLEQQLQGGKLSARAADRVLRVAWTVADLVGHEQPDDDDVSTALALRRGTSIGGALRERLQAA</sequence>
<evidence type="ECO:0000256" key="2">
    <source>
        <dbReference type="ARBA" id="ARBA00022741"/>
    </source>
</evidence>
<dbReference type="RefSeq" id="WP_143911566.1">
    <property type="nucleotide sequence ID" value="NZ_VLNT01000002.1"/>
</dbReference>
<feature type="domain" description="MCM C-terminal AAA(+) ATPase" evidence="5">
    <location>
        <begin position="293"/>
        <end position="415"/>
    </location>
</feature>
<dbReference type="PRINTS" id="PR01657">
    <property type="entry name" value="MCMFAMILY"/>
</dbReference>
<dbReference type="SUPFAM" id="SSF52540">
    <property type="entry name" value="P-loop containing nucleoside triphosphate hydrolases"/>
    <property type="match status" value="1"/>
</dbReference>
<name>A0A554SGH0_9ACTN</name>
<comment type="caution">
    <text evidence="6">The sequence shown here is derived from an EMBL/GenBank/DDBJ whole genome shotgun (WGS) entry which is preliminary data.</text>
</comment>
<dbReference type="Pfam" id="PF13541">
    <property type="entry name" value="ChlI"/>
    <property type="match status" value="1"/>
</dbReference>
<dbReference type="InterPro" id="IPR014721">
    <property type="entry name" value="Ribsml_uS5_D2-typ_fold_subgr"/>
</dbReference>
<dbReference type="InterPro" id="IPR003593">
    <property type="entry name" value="AAA+_ATPase"/>
</dbReference>
<dbReference type="InterPro" id="IPR025158">
    <property type="entry name" value="Mg_chelat-rel_C"/>
</dbReference>
<comment type="similarity">
    <text evidence="1">Belongs to the Mg-chelatase subunits D/I family. ComM subfamily.</text>
</comment>
<gene>
    <name evidence="6" type="ORF">FNM00_03170</name>
</gene>
<dbReference type="InterPro" id="IPR001208">
    <property type="entry name" value="MCM_dom"/>
</dbReference>
<organism evidence="6 7">
    <name type="scientific">Aeromicrobium piscarium</name>
    <dbReference type="NCBI Taxonomy" id="2590901"/>
    <lineage>
        <taxon>Bacteria</taxon>
        <taxon>Bacillati</taxon>
        <taxon>Actinomycetota</taxon>
        <taxon>Actinomycetes</taxon>
        <taxon>Propionibacteriales</taxon>
        <taxon>Nocardioidaceae</taxon>
        <taxon>Aeromicrobium</taxon>
    </lineage>
</organism>
<dbReference type="GO" id="GO:0003677">
    <property type="term" value="F:DNA binding"/>
    <property type="evidence" value="ECO:0007669"/>
    <property type="project" value="InterPro"/>
</dbReference>
<dbReference type="Gene3D" id="3.40.50.300">
    <property type="entry name" value="P-loop containing nucleotide triphosphate hydrolases"/>
    <property type="match status" value="1"/>
</dbReference>
<dbReference type="InterPro" id="IPR020568">
    <property type="entry name" value="Ribosomal_Su5_D2-typ_SF"/>
</dbReference>
<dbReference type="Gene3D" id="3.30.230.10">
    <property type="match status" value="1"/>
</dbReference>
<dbReference type="InterPro" id="IPR004482">
    <property type="entry name" value="Mg_chelat-rel"/>
</dbReference>
<accession>A0A554SGH0</accession>
<dbReference type="Proteomes" id="UP000316988">
    <property type="component" value="Unassembled WGS sequence"/>
</dbReference>
<evidence type="ECO:0000256" key="4">
    <source>
        <dbReference type="SAM" id="MobiDB-lite"/>
    </source>
</evidence>
<keyword evidence="2" id="KW-0547">Nucleotide-binding</keyword>
<evidence type="ECO:0000256" key="1">
    <source>
        <dbReference type="ARBA" id="ARBA00006354"/>
    </source>
</evidence>
<dbReference type="EMBL" id="VLNT01000002">
    <property type="protein sequence ID" value="TSD65442.1"/>
    <property type="molecule type" value="Genomic_DNA"/>
</dbReference>
<proteinExistence type="inferred from homology"/>
<keyword evidence="7" id="KW-1185">Reference proteome</keyword>
<dbReference type="SMART" id="SM00382">
    <property type="entry name" value="AAA"/>
    <property type="match status" value="1"/>
</dbReference>
<evidence type="ECO:0000259" key="5">
    <source>
        <dbReference type="PROSITE" id="PS50051"/>
    </source>
</evidence>
<dbReference type="PANTHER" id="PTHR32039:SF7">
    <property type="entry name" value="COMPETENCE PROTEIN COMM"/>
    <property type="match status" value="1"/>
</dbReference>
<evidence type="ECO:0000313" key="7">
    <source>
        <dbReference type="Proteomes" id="UP000316988"/>
    </source>
</evidence>